<dbReference type="EMBL" id="GIFC01012058">
    <property type="protein sequence ID" value="MXU94141.1"/>
    <property type="molecule type" value="Transcribed_RNA"/>
</dbReference>
<reference evidence="1" key="1">
    <citation type="submission" date="2019-12" db="EMBL/GenBank/DDBJ databases">
        <title>An insight into the sialome of adult female Ixodes ricinus ticks feeding for 6 days.</title>
        <authorList>
            <person name="Perner J."/>
            <person name="Ribeiro J.M.C."/>
        </authorList>
    </citation>
    <scope>NUCLEOTIDE SEQUENCE</scope>
    <source>
        <strain evidence="1">Semi-engorged</strain>
        <tissue evidence="1">Salivary glands</tissue>
    </source>
</reference>
<name>A0A6B0UX85_IXORI</name>
<protein>
    <submittedName>
        <fullName evidence="1">Uncharacterized protein</fullName>
    </submittedName>
</protein>
<dbReference type="AlphaFoldDB" id="A0A6B0UX85"/>
<proteinExistence type="predicted"/>
<organism evidence="1">
    <name type="scientific">Ixodes ricinus</name>
    <name type="common">Common tick</name>
    <name type="synonym">Acarus ricinus</name>
    <dbReference type="NCBI Taxonomy" id="34613"/>
    <lineage>
        <taxon>Eukaryota</taxon>
        <taxon>Metazoa</taxon>
        <taxon>Ecdysozoa</taxon>
        <taxon>Arthropoda</taxon>
        <taxon>Chelicerata</taxon>
        <taxon>Arachnida</taxon>
        <taxon>Acari</taxon>
        <taxon>Parasitiformes</taxon>
        <taxon>Ixodida</taxon>
        <taxon>Ixodoidea</taxon>
        <taxon>Ixodidae</taxon>
        <taxon>Ixodinae</taxon>
        <taxon>Ixodes</taxon>
    </lineage>
</organism>
<sequence length="157" mass="18188">MQYPACTLFHFAVNQESLMGMNSLDVGPNRFFSFFFSFGRLSISLRTWLFRRKQVKVITARSLNIYYQNVRGPGSKTDKLMCLNFWGRDYNIVTISETWLYDGIASGEYFKAIALRSWRCRKAGNLVVTEKSLLFDRVMKSQPHDLTPECQTNIASN</sequence>
<accession>A0A6B0UX85</accession>
<evidence type="ECO:0000313" key="1">
    <source>
        <dbReference type="EMBL" id="MXU94141.1"/>
    </source>
</evidence>